<dbReference type="AlphaFoldDB" id="A0A7C8R5X8"/>
<evidence type="ECO:0000313" key="2">
    <source>
        <dbReference type="EMBL" id="KAF3275915.1"/>
    </source>
</evidence>
<feature type="region of interest" description="Disordered" evidence="1">
    <location>
        <begin position="333"/>
        <end position="368"/>
    </location>
</feature>
<dbReference type="Proteomes" id="UP000474640">
    <property type="component" value="Unassembled WGS sequence"/>
</dbReference>
<reference evidence="2 3" key="1">
    <citation type="submission" date="2020-01" db="EMBL/GenBank/DDBJ databases">
        <authorList>
            <person name="Palmer J.M."/>
        </authorList>
    </citation>
    <scope>NUCLEOTIDE SEQUENCE [LARGE SCALE GENOMIC DNA]</scope>
    <source>
        <strain evidence="2 3">TWF970</strain>
    </source>
</reference>
<feature type="compositionally biased region" description="Low complexity" evidence="1">
    <location>
        <begin position="146"/>
        <end position="168"/>
    </location>
</feature>
<feature type="compositionally biased region" description="Polar residues" evidence="1">
    <location>
        <begin position="410"/>
        <end position="421"/>
    </location>
</feature>
<evidence type="ECO:0000256" key="1">
    <source>
        <dbReference type="SAM" id="MobiDB-lite"/>
    </source>
</evidence>
<dbReference type="EMBL" id="JAABOJ010000035">
    <property type="protein sequence ID" value="KAF3275915.1"/>
    <property type="molecule type" value="Genomic_DNA"/>
</dbReference>
<accession>A0A7C8R5X8</accession>
<feature type="compositionally biased region" description="Polar residues" evidence="1">
    <location>
        <begin position="624"/>
        <end position="637"/>
    </location>
</feature>
<sequence>MTAVTAATVLDLRRNVTPECVGVTITMRTLVRYTDHGETYDYPSEGELVGPTADSSDSEFPLAIPDLSSTFTALGTLETHAHQASKLLAERTDILDDIQRFDTSYHRLNHPEPPEVANLKGPWSPYSSRILQGPQALIPAWRRPCSPSSGSSSRSDTSRSSVGSSNGKDSIDTKASDDDQGLLSVPHCVAAGIPFYKKSSNEAATSRISRLEQECNRHIQEIGDDASNPWVIQPREFDSRFRCPFAAFKAGWTTPCLLVSAGNLDGIRNHIGAHHRDVFWETLPCSSWDQIFKVCFPEADLGLCPSPYFDLRLVREKYKRLWSFQPDKIRPRRLHKESETSSGIASSDIEIKQEDDSSISPTAECEAPSFQDVPETFSSFQAILHIRFSLYLEKSYGRPFDGSSHGLWKTSSPYGGQNQRPNGADANGMPNLQSNPAGGSGGGEGLEQDDFGESDDEYDEGSDGDGRGRTHDKIYNSFPVWHLGCPLQRIGFPKCETIPPEFQCPPRRRGRSFGGGRKLKDIRYHIKNNHTDIWSKEKLKSISHPNAKTWKGIFLKLFPDWPDTLKHPSKYHESPTLYDQLASEYDCATQREALYRAVRDSRDLELHPTTNNGNQMGPQIHVQNYENHLPPTSNNPVPETASGPQGHYQPDPQNGFFDDYPIGPDQGLIMPPYMQFDSPPQPLQNYQQQTFEPMNGPMFLNPGVMYPQFDAGSSLQQMSLYQNQEYQYSEHQDSHYSGGIPHHHGQDLSYFGAVFSGQEIAHSGGYPTAEEVFTDYPDQGGHLQLSPNDAQAYIQSWSPPSFQDQNHWADHTQEDFFYTQD</sequence>
<dbReference type="OrthoDB" id="5429309at2759"/>
<feature type="region of interest" description="Disordered" evidence="1">
    <location>
        <begin position="410"/>
        <end position="470"/>
    </location>
</feature>
<feature type="compositionally biased region" description="Acidic residues" evidence="1">
    <location>
        <begin position="446"/>
        <end position="463"/>
    </location>
</feature>
<feature type="region of interest" description="Disordered" evidence="1">
    <location>
        <begin position="624"/>
        <end position="653"/>
    </location>
</feature>
<proteinExistence type="predicted"/>
<evidence type="ECO:0000313" key="3">
    <source>
        <dbReference type="Proteomes" id="UP000474640"/>
    </source>
</evidence>
<organism evidence="2 3">
    <name type="scientific">Orbilia oligospora</name>
    <name type="common">Nematode-trapping fungus</name>
    <name type="synonym">Arthrobotrys oligospora</name>
    <dbReference type="NCBI Taxonomy" id="2813651"/>
    <lineage>
        <taxon>Eukaryota</taxon>
        <taxon>Fungi</taxon>
        <taxon>Dikarya</taxon>
        <taxon>Ascomycota</taxon>
        <taxon>Pezizomycotina</taxon>
        <taxon>Orbiliomycetes</taxon>
        <taxon>Orbiliales</taxon>
        <taxon>Orbiliaceae</taxon>
        <taxon>Orbilia</taxon>
    </lineage>
</organism>
<protein>
    <submittedName>
        <fullName evidence="2">Uncharacterized protein</fullName>
    </submittedName>
</protein>
<feature type="region of interest" description="Disordered" evidence="1">
    <location>
        <begin position="141"/>
        <end position="179"/>
    </location>
</feature>
<name>A0A7C8R5X8_ORBOL</name>
<comment type="caution">
    <text evidence="2">The sequence shown here is derived from an EMBL/GenBank/DDBJ whole genome shotgun (WGS) entry which is preliminary data.</text>
</comment>
<gene>
    <name evidence="2" type="ORF">TWF970_006526</name>
</gene>